<keyword evidence="1" id="KW-0812">Transmembrane</keyword>
<feature type="domain" description="DUF7670" evidence="2">
    <location>
        <begin position="5"/>
        <end position="116"/>
    </location>
</feature>
<evidence type="ECO:0000313" key="3">
    <source>
        <dbReference type="EMBL" id="UNY99411.1"/>
    </source>
</evidence>
<dbReference type="RefSeq" id="WP_242937784.1">
    <property type="nucleotide sequence ID" value="NZ_CP094326.1"/>
</dbReference>
<sequence>MAHLKKISDIILWLARILAAIVIAFILFFLLTHLSNKGNTDNQAIPTKDVLAFILFPVGTLFGLVLCFIRERAGSIITLTSMIILMIIRPDLASNHLLLSLAFIPGFLFFIHSFLKD</sequence>
<keyword evidence="1" id="KW-0472">Membrane</keyword>
<dbReference type="Pfam" id="PF24709">
    <property type="entry name" value="DUF7670"/>
    <property type="match status" value="1"/>
</dbReference>
<protein>
    <recommendedName>
        <fullName evidence="2">DUF7670 domain-containing protein</fullName>
    </recommendedName>
</protein>
<dbReference type="Proteomes" id="UP000829476">
    <property type="component" value="Chromosome"/>
</dbReference>
<dbReference type="InterPro" id="IPR056087">
    <property type="entry name" value="DUF7670"/>
</dbReference>
<evidence type="ECO:0000313" key="4">
    <source>
        <dbReference type="Proteomes" id="UP000829476"/>
    </source>
</evidence>
<gene>
    <name evidence="3" type="ORF">MQE36_03490</name>
</gene>
<evidence type="ECO:0000256" key="1">
    <source>
        <dbReference type="SAM" id="Phobius"/>
    </source>
</evidence>
<organism evidence="3 4">
    <name type="scientific">Zhouia spongiae</name>
    <dbReference type="NCBI Taxonomy" id="2202721"/>
    <lineage>
        <taxon>Bacteria</taxon>
        <taxon>Pseudomonadati</taxon>
        <taxon>Bacteroidota</taxon>
        <taxon>Flavobacteriia</taxon>
        <taxon>Flavobacteriales</taxon>
        <taxon>Flavobacteriaceae</taxon>
        <taxon>Zhouia</taxon>
    </lineage>
</organism>
<accession>A0ABY3YPI0</accession>
<proteinExistence type="predicted"/>
<feature type="transmembrane region" description="Helical" evidence="1">
    <location>
        <begin position="98"/>
        <end position="115"/>
    </location>
</feature>
<feature type="transmembrane region" description="Helical" evidence="1">
    <location>
        <begin position="12"/>
        <end position="30"/>
    </location>
</feature>
<keyword evidence="4" id="KW-1185">Reference proteome</keyword>
<feature type="transmembrane region" description="Helical" evidence="1">
    <location>
        <begin position="50"/>
        <end position="69"/>
    </location>
</feature>
<reference evidence="3 4" key="1">
    <citation type="journal article" date="2018" name="Int. J. Syst. Evol. Microbiol.">
        <title>Zhouia spongiae sp. nov., isolated from a marine sponge.</title>
        <authorList>
            <person name="Zhuang L."/>
            <person name="Lin B."/>
            <person name="Qin F."/>
            <person name="Luo L."/>
        </authorList>
    </citation>
    <scope>NUCLEOTIDE SEQUENCE [LARGE SCALE GENOMIC DNA]</scope>
    <source>
        <strain evidence="3 4">HN-Y44</strain>
    </source>
</reference>
<evidence type="ECO:0000259" key="2">
    <source>
        <dbReference type="Pfam" id="PF24709"/>
    </source>
</evidence>
<name>A0ABY3YPI0_9FLAO</name>
<dbReference type="EMBL" id="CP094326">
    <property type="protein sequence ID" value="UNY99411.1"/>
    <property type="molecule type" value="Genomic_DNA"/>
</dbReference>
<keyword evidence="1" id="KW-1133">Transmembrane helix</keyword>